<keyword evidence="8 10" id="KW-0139">CF(1)</keyword>
<dbReference type="PANTHER" id="PTHR11693:SF22">
    <property type="entry name" value="ATP SYNTHASE SUBUNIT GAMMA, MITOCHONDRIAL"/>
    <property type="match status" value="1"/>
</dbReference>
<evidence type="ECO:0000256" key="8">
    <source>
        <dbReference type="ARBA" id="ARBA00023196"/>
    </source>
</evidence>
<dbReference type="AlphaFoldDB" id="A0AAJ1PTE7"/>
<dbReference type="HAMAP" id="MF_00815">
    <property type="entry name" value="ATP_synth_gamma_bact"/>
    <property type="match status" value="1"/>
</dbReference>
<dbReference type="RefSeq" id="WP_283823492.1">
    <property type="nucleotide sequence ID" value="NZ_JASDAY010000016.1"/>
</dbReference>
<dbReference type="GO" id="GO:0045259">
    <property type="term" value="C:proton-transporting ATP synthase complex"/>
    <property type="evidence" value="ECO:0007669"/>
    <property type="project" value="UniProtKB-KW"/>
</dbReference>
<keyword evidence="5 10" id="KW-0375">Hydrogen ion transport</keyword>
<dbReference type="InterPro" id="IPR000131">
    <property type="entry name" value="ATP_synth_F1_gsu"/>
</dbReference>
<keyword evidence="4 10" id="KW-0813">Transport</keyword>
<evidence type="ECO:0000256" key="2">
    <source>
        <dbReference type="ARBA" id="ARBA00004170"/>
    </source>
</evidence>
<dbReference type="NCBIfam" id="TIGR01146">
    <property type="entry name" value="ATPsyn_F1gamma"/>
    <property type="match status" value="1"/>
</dbReference>
<dbReference type="GO" id="GO:0046933">
    <property type="term" value="F:proton-transporting ATP synthase activity, rotational mechanism"/>
    <property type="evidence" value="ECO:0007669"/>
    <property type="project" value="UniProtKB-UniRule"/>
</dbReference>
<dbReference type="SUPFAM" id="SSF52943">
    <property type="entry name" value="ATP synthase (F1-ATPase), gamma subunit"/>
    <property type="match status" value="1"/>
</dbReference>
<evidence type="ECO:0000256" key="1">
    <source>
        <dbReference type="ARBA" id="ARBA00003456"/>
    </source>
</evidence>
<comment type="function">
    <text evidence="1 10">Produces ATP from ADP in the presence of a proton gradient across the membrane. The gamma chain is believed to be important in regulating ATPase activity and the flow of protons through the CF(0) complex.</text>
</comment>
<evidence type="ECO:0000256" key="7">
    <source>
        <dbReference type="ARBA" id="ARBA00023136"/>
    </source>
</evidence>
<comment type="subunit">
    <text evidence="10">F-type ATPases have 2 components, CF(1) - the catalytic core - and CF(0) - the membrane proton channel. CF(1) has five subunits: alpha(3), beta(3), gamma(1), delta(1), epsilon(1). CF(0) has three main subunits: a, b and c.</text>
</comment>
<keyword evidence="6 10" id="KW-0406">Ion transport</keyword>
<organism evidence="11 12">
    <name type="scientific">Mycoplasma phocimorsus</name>
    <dbReference type="NCBI Taxonomy" id="3045839"/>
    <lineage>
        <taxon>Bacteria</taxon>
        <taxon>Bacillati</taxon>
        <taxon>Mycoplasmatota</taxon>
        <taxon>Mollicutes</taxon>
        <taxon>Mycoplasmataceae</taxon>
        <taxon>Mycoplasma</taxon>
    </lineage>
</organism>
<evidence type="ECO:0000256" key="9">
    <source>
        <dbReference type="ARBA" id="ARBA00023310"/>
    </source>
</evidence>
<keyword evidence="10" id="KW-1003">Cell membrane</keyword>
<dbReference type="Pfam" id="PF00231">
    <property type="entry name" value="ATP-synt"/>
    <property type="match status" value="1"/>
</dbReference>
<evidence type="ECO:0000256" key="4">
    <source>
        <dbReference type="ARBA" id="ARBA00022448"/>
    </source>
</evidence>
<evidence type="ECO:0000256" key="3">
    <source>
        <dbReference type="ARBA" id="ARBA00007681"/>
    </source>
</evidence>
<dbReference type="Proteomes" id="UP001224428">
    <property type="component" value="Unassembled WGS sequence"/>
</dbReference>
<protein>
    <recommendedName>
        <fullName evidence="10">ATP synthase gamma chain</fullName>
    </recommendedName>
    <alternativeName>
        <fullName evidence="10">ATP synthase F1 sector gamma subunit</fullName>
    </alternativeName>
    <alternativeName>
        <fullName evidence="10">F-ATPase gamma subunit</fullName>
    </alternativeName>
</protein>
<evidence type="ECO:0000256" key="10">
    <source>
        <dbReference type="HAMAP-Rule" id="MF_00815"/>
    </source>
</evidence>
<keyword evidence="7 10" id="KW-0472">Membrane</keyword>
<name>A0AAJ1PTE7_9MOLU</name>
<dbReference type="PANTHER" id="PTHR11693">
    <property type="entry name" value="ATP SYNTHASE GAMMA CHAIN"/>
    <property type="match status" value="1"/>
</dbReference>
<comment type="subcellular location">
    <subcellularLocation>
        <location evidence="10">Cell membrane</location>
        <topology evidence="10">Peripheral membrane protein</topology>
    </subcellularLocation>
    <subcellularLocation>
        <location evidence="2">Membrane</location>
        <topology evidence="2">Peripheral membrane protein</topology>
    </subcellularLocation>
</comment>
<comment type="similarity">
    <text evidence="3 10">Belongs to the ATPase gamma chain family.</text>
</comment>
<keyword evidence="12" id="KW-1185">Reference proteome</keyword>
<evidence type="ECO:0000313" key="11">
    <source>
        <dbReference type="EMBL" id="MDJ1645516.1"/>
    </source>
</evidence>
<proteinExistence type="inferred from homology"/>
<evidence type="ECO:0000256" key="5">
    <source>
        <dbReference type="ARBA" id="ARBA00022781"/>
    </source>
</evidence>
<comment type="caution">
    <text evidence="11">The sequence shown here is derived from an EMBL/GenBank/DDBJ whole genome shotgun (WGS) entry which is preliminary data.</text>
</comment>
<dbReference type="Gene3D" id="1.10.287.80">
    <property type="entry name" value="ATP synthase, gamma subunit, helix hairpin domain"/>
    <property type="match status" value="1"/>
</dbReference>
<evidence type="ECO:0000256" key="6">
    <source>
        <dbReference type="ARBA" id="ARBA00023065"/>
    </source>
</evidence>
<dbReference type="GO" id="GO:0005524">
    <property type="term" value="F:ATP binding"/>
    <property type="evidence" value="ECO:0007669"/>
    <property type="project" value="UniProtKB-UniRule"/>
</dbReference>
<dbReference type="PRINTS" id="PR00126">
    <property type="entry name" value="ATPASEGAMMA"/>
</dbReference>
<evidence type="ECO:0000313" key="12">
    <source>
        <dbReference type="Proteomes" id="UP001224428"/>
    </source>
</evidence>
<accession>A0AAJ1PTE7</accession>
<dbReference type="InterPro" id="IPR035968">
    <property type="entry name" value="ATP_synth_F1_ATPase_gsu"/>
</dbReference>
<dbReference type="Gene3D" id="3.40.1380.10">
    <property type="match status" value="1"/>
</dbReference>
<dbReference type="GO" id="GO:0005886">
    <property type="term" value="C:plasma membrane"/>
    <property type="evidence" value="ECO:0007669"/>
    <property type="project" value="UniProtKB-SubCell"/>
</dbReference>
<keyword evidence="9 10" id="KW-0066">ATP synthesis</keyword>
<reference evidence="11" key="1">
    <citation type="submission" date="2023-05" db="EMBL/GenBank/DDBJ databases">
        <title>Mycoplasma phocimorsus sp. nov., isolated from Scandinavian patients with seal finger or septic arthritis after contact with seals.</title>
        <authorList>
            <person name="Skafte-Holm A."/>
            <person name="Pedersen T.R."/>
            <person name="Froelund M."/>
            <person name="Stegger M."/>
            <person name="Qvortrup K."/>
            <person name="Michaels D.L."/>
            <person name="Brown D.R."/>
            <person name="Jensen J.S."/>
        </authorList>
    </citation>
    <scope>NUCLEOTIDE SEQUENCE</scope>
    <source>
        <strain evidence="11">M5725</strain>
    </source>
</reference>
<dbReference type="GO" id="GO:0042777">
    <property type="term" value="P:proton motive force-driven plasma membrane ATP synthesis"/>
    <property type="evidence" value="ECO:0007669"/>
    <property type="project" value="UniProtKB-UniRule"/>
</dbReference>
<sequence length="282" mass="32749">MASLQKTRERIKVVNNIKIITNAVQLVAASKIKQAQKTIENFNKYYNLFSNIFNDLMNDIEKKDIESLWKDNKNPNTLYIIITSDLGLSGSYNSNIFRLADENIKVDDKMYIFGKKGIMRWNTEKYRSMIIGKAFNLGDKIDYKEANKVANTAIEMFKNKKIGAIKIIYTEYINSLTYIENIKQILPFEIKEKQNTKNQMSLVEFEPNPFQILLTSIPMYLGCEIQRCLNISKLSEISSRRFTMENATKNADELANNLKLQYNRERQTKITQEITEIISGSE</sequence>
<dbReference type="EMBL" id="JASDDP010000004">
    <property type="protein sequence ID" value="MDJ1645516.1"/>
    <property type="molecule type" value="Genomic_DNA"/>
</dbReference>
<dbReference type="CDD" id="cd12151">
    <property type="entry name" value="F1-ATPase_gamma"/>
    <property type="match status" value="1"/>
</dbReference>
<gene>
    <name evidence="10 11" type="primary">atpG</name>
    <name evidence="11" type="ORF">QLQ80_00215</name>
</gene>